<keyword evidence="4" id="KW-1185">Reference proteome</keyword>
<feature type="transmembrane region" description="Helical" evidence="1">
    <location>
        <begin position="268"/>
        <end position="293"/>
    </location>
</feature>
<proteinExistence type="predicted"/>
<dbReference type="EMBL" id="JACSQL010000013">
    <property type="protein sequence ID" value="MBD7970527.1"/>
    <property type="molecule type" value="Genomic_DNA"/>
</dbReference>
<feature type="transmembrane region" description="Helical" evidence="1">
    <location>
        <begin position="62"/>
        <end position="82"/>
    </location>
</feature>
<dbReference type="RefSeq" id="WP_191803705.1">
    <property type="nucleotide sequence ID" value="NZ_JACSQL010000013.1"/>
</dbReference>
<name>A0ABR8T489_9BACL</name>
<protein>
    <recommendedName>
        <fullName evidence="2">DUF6449 domain-containing protein</fullName>
    </recommendedName>
</protein>
<evidence type="ECO:0000256" key="1">
    <source>
        <dbReference type="SAM" id="Phobius"/>
    </source>
</evidence>
<keyword evidence="1" id="KW-0812">Transmembrane</keyword>
<feature type="transmembrane region" description="Helical" evidence="1">
    <location>
        <begin position="335"/>
        <end position="353"/>
    </location>
</feature>
<feature type="transmembrane region" description="Helical" evidence="1">
    <location>
        <begin position="20"/>
        <end position="42"/>
    </location>
</feature>
<reference evidence="3 4" key="1">
    <citation type="submission" date="2020-08" db="EMBL/GenBank/DDBJ databases">
        <title>A Genomic Blueprint of the Chicken Gut Microbiome.</title>
        <authorList>
            <person name="Gilroy R."/>
            <person name="Ravi A."/>
            <person name="Getino M."/>
            <person name="Pursley I."/>
            <person name="Horton D.L."/>
            <person name="Alikhan N.-F."/>
            <person name="Baker D."/>
            <person name="Gharbi K."/>
            <person name="Hall N."/>
            <person name="Watson M."/>
            <person name="Adriaenssens E.M."/>
            <person name="Foster-Nyarko E."/>
            <person name="Jarju S."/>
            <person name="Secka A."/>
            <person name="Antonio M."/>
            <person name="Oren A."/>
            <person name="Chaudhuri R."/>
            <person name="La Ragione R.M."/>
            <person name="Hildebrand F."/>
            <person name="Pallen M.J."/>
        </authorList>
    </citation>
    <scope>NUCLEOTIDE SEQUENCE [LARGE SCALE GENOMIC DNA]</scope>
    <source>
        <strain evidence="3 4">Sa2BVA9</strain>
    </source>
</reference>
<organism evidence="3 4">
    <name type="scientific">Paenibacillus gallinarum</name>
    <dbReference type="NCBI Taxonomy" id="2762232"/>
    <lineage>
        <taxon>Bacteria</taxon>
        <taxon>Bacillati</taxon>
        <taxon>Bacillota</taxon>
        <taxon>Bacilli</taxon>
        <taxon>Bacillales</taxon>
        <taxon>Paenibacillaceae</taxon>
        <taxon>Paenibacillus</taxon>
    </lineage>
</organism>
<feature type="transmembrane region" description="Helical" evidence="1">
    <location>
        <begin position="305"/>
        <end position="323"/>
    </location>
</feature>
<feature type="domain" description="DUF6449" evidence="2">
    <location>
        <begin position="443"/>
        <end position="533"/>
    </location>
</feature>
<evidence type="ECO:0000313" key="4">
    <source>
        <dbReference type="Proteomes" id="UP000608071"/>
    </source>
</evidence>
<feature type="transmembrane region" description="Helical" evidence="1">
    <location>
        <begin position="238"/>
        <end position="256"/>
    </location>
</feature>
<dbReference type="Pfam" id="PF20047">
    <property type="entry name" value="DUF6449"/>
    <property type="match status" value="1"/>
</dbReference>
<keyword evidence="1" id="KW-1133">Transmembrane helix</keyword>
<dbReference type="InterPro" id="IPR045611">
    <property type="entry name" value="DUF6449"/>
</dbReference>
<feature type="transmembrane region" description="Helical" evidence="1">
    <location>
        <begin position="174"/>
        <end position="194"/>
    </location>
</feature>
<evidence type="ECO:0000259" key="2">
    <source>
        <dbReference type="Pfam" id="PF20047"/>
    </source>
</evidence>
<accession>A0ABR8T489</accession>
<comment type="caution">
    <text evidence="3">The sequence shown here is derived from an EMBL/GenBank/DDBJ whole genome shotgun (WGS) entry which is preliminary data.</text>
</comment>
<feature type="transmembrane region" description="Helical" evidence="1">
    <location>
        <begin position="102"/>
        <end position="126"/>
    </location>
</feature>
<sequence length="679" mass="78292">MTSIRSYFNKAIIRQDLKQYGWIGILYLLALLFFIPFLMLFAVREGQPVEQLNSLYEVTNGISLVLLLIFPVLAGTFIFRYLHAKAPSDLYHGLPITRSQLLTSHLCSALVLITVPVWITAVLSALIRPYADYYIYDLTAVWEFGIIYTILGLFVCAFTILLAICFGQTLIQMVLTYGLLFTPAWLMVLGIMHIRQFLFGFHDYYFENGYSNLFTLEKVTPMLRIAGASREPFGWFELTMYLVLALFFLGVGYFLYRKRDGAAASQTIVYRFLTPLFIILIMLFCSLVAGLYLSGMRENSRGMLIIGYIVGGGFGYLVVQMFLHRTWLVFSRKVLVHGVIYLITLAAILYIPVSGIGGYESRVPEQADVKSVLYSDSDFSFANQYDSSGQLKKINLSSYFTEDEEYVAAVINLHQTLVNKHQGGELDENEEYTSDTIDVTIGYELKNGHRVIRKYRITASEFEDYLKPIMESSYYKELTYELKQLDENPTSRIILDSPYGGGRIEITDQNEIKEFKALFIQEMMNASYEEQRKARDQMAWAYVEFYNVENRNNNYNGNWNKSYKQLEAWLEEKGYADQVRMTPTDITSMTITRNVENTGFVLDRNANDPTLDYYHFMAKLAGETRVTQEEDKESIILNQKDFSVYREYNEKGYPYLVKVTLTNGEIIIWSLEDFPEGLQ</sequence>
<gene>
    <name evidence="3" type="ORF">H9647_20890</name>
</gene>
<evidence type="ECO:0000313" key="3">
    <source>
        <dbReference type="EMBL" id="MBD7970527.1"/>
    </source>
</evidence>
<dbReference type="Proteomes" id="UP000608071">
    <property type="component" value="Unassembled WGS sequence"/>
</dbReference>
<feature type="transmembrane region" description="Helical" evidence="1">
    <location>
        <begin position="146"/>
        <end position="167"/>
    </location>
</feature>
<keyword evidence="1" id="KW-0472">Membrane</keyword>